<dbReference type="PANTHER" id="PTHR12133">
    <property type="entry name" value="TRNA (ADENINE(58)-N(1))-METHYLTRANSFERASE"/>
    <property type="match status" value="1"/>
</dbReference>
<dbReference type="GO" id="GO:0031515">
    <property type="term" value="C:tRNA (m1A) methyltransferase complex"/>
    <property type="evidence" value="ECO:0000318"/>
    <property type="project" value="GO_Central"/>
</dbReference>
<dbReference type="CTD" id="20211800"/>
<dbReference type="PANTHER" id="PTHR12133:SF2">
    <property type="entry name" value="TRNA (ADENINE(58)-N(1))-METHYLTRANSFERASE CATALYTIC SUBUNIT TRMT61A"/>
    <property type="match status" value="1"/>
</dbReference>
<dbReference type="STRING" id="6412.T1FSK3"/>
<dbReference type="InterPro" id="IPR029063">
    <property type="entry name" value="SAM-dependent_MTases_sf"/>
</dbReference>
<evidence type="ECO:0000256" key="6">
    <source>
        <dbReference type="ARBA" id="ARBA00022694"/>
    </source>
</evidence>
<comment type="subcellular location">
    <subcellularLocation>
        <location evidence="1">Nucleus</location>
    </subcellularLocation>
</comment>
<proteinExistence type="predicted"/>
<reference evidence="13" key="1">
    <citation type="submission" date="2012-12" db="EMBL/GenBank/DDBJ databases">
        <authorList>
            <person name="Hellsten U."/>
            <person name="Grimwood J."/>
            <person name="Chapman J.A."/>
            <person name="Shapiro H."/>
            <person name="Aerts A."/>
            <person name="Otillar R.P."/>
            <person name="Terry A.Y."/>
            <person name="Boore J.L."/>
            <person name="Simakov O."/>
            <person name="Marletaz F."/>
            <person name="Cho S.-J."/>
            <person name="Edsinger-Gonzales E."/>
            <person name="Havlak P."/>
            <person name="Kuo D.-H."/>
            <person name="Larsson T."/>
            <person name="Lv J."/>
            <person name="Arendt D."/>
            <person name="Savage R."/>
            <person name="Osoegawa K."/>
            <person name="de Jong P."/>
            <person name="Lindberg D.R."/>
            <person name="Seaver E.C."/>
            <person name="Weisblat D.A."/>
            <person name="Putnam N.H."/>
            <person name="Grigoriev I.V."/>
            <person name="Rokhsar D.S."/>
        </authorList>
    </citation>
    <scope>NUCLEOTIDE SEQUENCE</scope>
</reference>
<keyword evidence="4" id="KW-0808">Transferase</keyword>
<accession>T1FSK3</accession>
<evidence type="ECO:0000313" key="11">
    <source>
        <dbReference type="EMBL" id="ESO07143.1"/>
    </source>
</evidence>
<dbReference type="GO" id="GO:0030488">
    <property type="term" value="P:tRNA methylation"/>
    <property type="evidence" value="ECO:0000318"/>
    <property type="project" value="GO_Central"/>
</dbReference>
<evidence type="ECO:0000256" key="8">
    <source>
        <dbReference type="ARBA" id="ARBA00048481"/>
    </source>
</evidence>
<sequence>MSFSNYKLDVEYGDTVIIYIGYDNMLQFEVMKGKMHQTKYGAVKHDDLVGQSYGKKLLLSRGFVYLLHPTPELWTVTLKHRTQILYSTDISLIVYNLDLKPGSVVVESGTGSGSLSHSILRTITPGGCLHTFDFHELRSEIATKEFKSHGYDSKNVVCKHRDVCRDGFDLESVANAVFLDLPKPWLAVPFAKQSLIPGGRICSFSPCIEQVQKTCTALAANGFVAIETCECLNCPLEVRTMSLPIPDLGFSMVGHASESNKSLQVLSTTTITTTTGAVVATDDTTAGTDVEIMNKSCPVSINDDDDNNNVGDSNIDSSGRECNEDNSNEMQVDNEAKVGEHHNRAALTANVSTTAATTATINYNNNNESPIIISDYYVHSPPIGLITLDETTRKNKQRPQTHQRKLKHFKSDKREELFSDSKDIKLNSSSYHATLQQHGAKQITHNDHLKMNLTFKSCMPSLSRTGHTGYLTFATLYPC</sequence>
<dbReference type="EMBL" id="KB096222">
    <property type="protein sequence ID" value="ESO07143.1"/>
    <property type="molecule type" value="Genomic_DNA"/>
</dbReference>
<evidence type="ECO:0000256" key="1">
    <source>
        <dbReference type="ARBA" id="ARBA00004123"/>
    </source>
</evidence>
<dbReference type="Gene3D" id="3.40.50.150">
    <property type="entry name" value="Vaccinia Virus protein VP39"/>
    <property type="match status" value="1"/>
</dbReference>
<protein>
    <recommendedName>
        <fullName evidence="2">tRNA (adenine(58)-N(1))-methyltransferase</fullName>
        <ecNumber evidence="2">2.1.1.220</ecNumber>
    </recommendedName>
</protein>
<keyword evidence="6" id="KW-0819">tRNA processing</keyword>
<dbReference type="PROSITE" id="PS51620">
    <property type="entry name" value="SAM_TRM61"/>
    <property type="match status" value="1"/>
</dbReference>
<feature type="domain" description="tRNA (adenine(58)-N(1))-methyltransferase catalytic subunit TRM61 C-terminal" evidence="10">
    <location>
        <begin position="62"/>
        <end position="259"/>
    </location>
</feature>
<dbReference type="Proteomes" id="UP000015101">
    <property type="component" value="Unassembled WGS sequence"/>
</dbReference>
<dbReference type="InParanoid" id="T1FSK3"/>
<evidence type="ECO:0000256" key="2">
    <source>
        <dbReference type="ARBA" id="ARBA00012796"/>
    </source>
</evidence>
<evidence type="ECO:0000256" key="7">
    <source>
        <dbReference type="ARBA" id="ARBA00023242"/>
    </source>
</evidence>
<reference evidence="12" key="3">
    <citation type="submission" date="2015-06" db="UniProtKB">
        <authorList>
            <consortium name="EnsemblMetazoa"/>
        </authorList>
    </citation>
    <scope>IDENTIFICATION</scope>
</reference>
<dbReference type="FunCoup" id="T1FSK3">
    <property type="interactions" value="792"/>
</dbReference>
<dbReference type="InterPro" id="IPR049470">
    <property type="entry name" value="TRM61_C"/>
</dbReference>
<dbReference type="GeneID" id="20211800"/>
<evidence type="ECO:0000256" key="4">
    <source>
        <dbReference type="ARBA" id="ARBA00022679"/>
    </source>
</evidence>
<dbReference type="GO" id="GO:0160107">
    <property type="term" value="F:tRNA (adenine(58)-N1)-methyltransferase activity"/>
    <property type="evidence" value="ECO:0007669"/>
    <property type="project" value="UniProtKB-EC"/>
</dbReference>
<dbReference type="Pfam" id="PF08704">
    <property type="entry name" value="GCD14"/>
    <property type="match status" value="1"/>
</dbReference>
<evidence type="ECO:0000313" key="13">
    <source>
        <dbReference type="Proteomes" id="UP000015101"/>
    </source>
</evidence>
<evidence type="ECO:0000256" key="5">
    <source>
        <dbReference type="ARBA" id="ARBA00022691"/>
    </source>
</evidence>
<keyword evidence="3" id="KW-0489">Methyltransferase</keyword>
<dbReference type="SUPFAM" id="SSF53335">
    <property type="entry name" value="S-adenosyl-L-methionine-dependent methyltransferases"/>
    <property type="match status" value="1"/>
</dbReference>
<reference evidence="11 13" key="2">
    <citation type="journal article" date="2013" name="Nature">
        <title>Insights into bilaterian evolution from three spiralian genomes.</title>
        <authorList>
            <person name="Simakov O."/>
            <person name="Marletaz F."/>
            <person name="Cho S.J."/>
            <person name="Edsinger-Gonzales E."/>
            <person name="Havlak P."/>
            <person name="Hellsten U."/>
            <person name="Kuo D.H."/>
            <person name="Larsson T."/>
            <person name="Lv J."/>
            <person name="Arendt D."/>
            <person name="Savage R."/>
            <person name="Osoegawa K."/>
            <person name="de Jong P."/>
            <person name="Grimwood J."/>
            <person name="Chapman J.A."/>
            <person name="Shapiro H."/>
            <person name="Aerts A."/>
            <person name="Otillar R.P."/>
            <person name="Terry A.Y."/>
            <person name="Boore J.L."/>
            <person name="Grigoriev I.V."/>
            <person name="Lindberg D.R."/>
            <person name="Seaver E.C."/>
            <person name="Weisblat D.A."/>
            <person name="Putnam N.H."/>
            <person name="Rokhsar D.S."/>
        </authorList>
    </citation>
    <scope>NUCLEOTIDE SEQUENCE</scope>
</reference>
<dbReference type="EC" id="2.1.1.220" evidence="2"/>
<dbReference type="AlphaFoldDB" id="T1FSK3"/>
<dbReference type="EnsemblMetazoa" id="HelroT191074">
    <property type="protein sequence ID" value="HelroP191074"/>
    <property type="gene ID" value="HelroG191074"/>
</dbReference>
<feature type="compositionally biased region" description="Low complexity" evidence="9">
    <location>
        <begin position="308"/>
        <end position="317"/>
    </location>
</feature>
<organism evidence="12 13">
    <name type="scientific">Helobdella robusta</name>
    <name type="common">Californian leech</name>
    <dbReference type="NCBI Taxonomy" id="6412"/>
    <lineage>
        <taxon>Eukaryota</taxon>
        <taxon>Metazoa</taxon>
        <taxon>Spiralia</taxon>
        <taxon>Lophotrochozoa</taxon>
        <taxon>Annelida</taxon>
        <taxon>Clitellata</taxon>
        <taxon>Hirudinea</taxon>
        <taxon>Rhynchobdellida</taxon>
        <taxon>Glossiphoniidae</taxon>
        <taxon>Helobdella</taxon>
    </lineage>
</organism>
<dbReference type="InterPro" id="IPR014816">
    <property type="entry name" value="tRNA_MeTrfase_Gcd14"/>
</dbReference>
<keyword evidence="5" id="KW-0949">S-adenosyl-L-methionine</keyword>
<feature type="region of interest" description="Disordered" evidence="9">
    <location>
        <begin position="298"/>
        <end position="327"/>
    </location>
</feature>
<evidence type="ECO:0000259" key="10">
    <source>
        <dbReference type="Pfam" id="PF08704"/>
    </source>
</evidence>
<dbReference type="HOGENOM" id="CLU_025402_4_0_1"/>
<dbReference type="EMBL" id="AMQM01003553">
    <property type="status" value="NOT_ANNOTATED_CDS"/>
    <property type="molecule type" value="Genomic_DNA"/>
</dbReference>
<comment type="catalytic activity">
    <reaction evidence="8">
        <text>an adenosine in mRNA + S-adenosyl-L-methionine = an N(1)-methyladenosine in mRNA + S-adenosyl-L-homocysteine + H(+)</text>
        <dbReference type="Rhea" id="RHEA:55392"/>
        <dbReference type="Rhea" id="RHEA-COMP:12414"/>
        <dbReference type="Rhea" id="RHEA-COMP:12415"/>
        <dbReference type="ChEBI" id="CHEBI:15378"/>
        <dbReference type="ChEBI" id="CHEBI:57856"/>
        <dbReference type="ChEBI" id="CHEBI:59789"/>
        <dbReference type="ChEBI" id="CHEBI:74411"/>
        <dbReference type="ChEBI" id="CHEBI:74491"/>
    </reaction>
</comment>
<keyword evidence="7" id="KW-0539">Nucleus</keyword>
<evidence type="ECO:0000313" key="12">
    <source>
        <dbReference type="EnsemblMetazoa" id="HelroP191074"/>
    </source>
</evidence>
<dbReference type="OrthoDB" id="1925287at2759"/>
<dbReference type="FunFam" id="3.10.330.20:FF:000002">
    <property type="entry name" value="tRNA (adenine(58)-N(1))-methyltransferase catalytic subunit TRMT61A"/>
    <property type="match status" value="1"/>
</dbReference>
<dbReference type="Gene3D" id="3.10.330.20">
    <property type="match status" value="1"/>
</dbReference>
<dbReference type="RefSeq" id="XP_009014521.1">
    <property type="nucleotide sequence ID" value="XM_009016273.1"/>
</dbReference>
<dbReference type="KEGG" id="hro:HELRODRAFT_191074"/>
<gene>
    <name evidence="12" type="primary">20211800</name>
    <name evidence="11" type="ORF">HELRODRAFT_191074</name>
</gene>
<evidence type="ECO:0000256" key="3">
    <source>
        <dbReference type="ARBA" id="ARBA00022603"/>
    </source>
</evidence>
<keyword evidence="13" id="KW-1185">Reference proteome</keyword>
<dbReference type="FunFam" id="3.40.50.150:FF:000247">
    <property type="entry name" value="tRNA (adenine(58)-N(1))-methyltransferase catalytic subunit TRM61"/>
    <property type="match status" value="1"/>
</dbReference>
<dbReference type="GO" id="GO:0005634">
    <property type="term" value="C:nucleus"/>
    <property type="evidence" value="ECO:0000318"/>
    <property type="project" value="GO_Central"/>
</dbReference>
<dbReference type="eggNOG" id="KOG2915">
    <property type="taxonomic scope" value="Eukaryota"/>
</dbReference>
<evidence type="ECO:0000256" key="9">
    <source>
        <dbReference type="SAM" id="MobiDB-lite"/>
    </source>
</evidence>
<name>T1FSK3_HELRO</name>